<feature type="transmembrane region" description="Helical" evidence="1">
    <location>
        <begin position="110"/>
        <end position="132"/>
    </location>
</feature>
<evidence type="ECO:0000256" key="1">
    <source>
        <dbReference type="SAM" id="Phobius"/>
    </source>
</evidence>
<feature type="transmembrane region" description="Helical" evidence="1">
    <location>
        <begin position="71"/>
        <end position="98"/>
    </location>
</feature>
<keyword evidence="1" id="KW-0472">Membrane</keyword>
<sequence length="174" mass="19513">MRIDGQEEMALDGLSISVIRYVKDVSKMLAAPCVGIAYFLQSGGPEWKFRPYFILPNQMPGIHSLVPLPDFLWIFFVKVFLGSFTFIVGNVSITFLVNMFLSEFKSGEEWLLIGRGIIRILLLAFALFGIFFQGKYEVLAGINTFWYVACVIWGLSISFDSSGVIPPVNQPPPC</sequence>
<reference evidence="2" key="1">
    <citation type="submission" date="2009-10" db="EMBL/GenBank/DDBJ databases">
        <title>Diversity of trophic interactions inside an arsenic-rich microbial ecosystem.</title>
        <authorList>
            <person name="Bertin P.N."/>
            <person name="Heinrich-Salmeron A."/>
            <person name="Pelletier E."/>
            <person name="Goulhen-Chollet F."/>
            <person name="Arsene-Ploetze F."/>
            <person name="Gallien S."/>
            <person name="Calteau A."/>
            <person name="Vallenet D."/>
            <person name="Casiot C."/>
            <person name="Chane-Woon-Ming B."/>
            <person name="Giloteaux L."/>
            <person name="Barakat M."/>
            <person name="Bonnefoy V."/>
            <person name="Bruneel O."/>
            <person name="Chandler M."/>
            <person name="Cleiss J."/>
            <person name="Duran R."/>
            <person name="Elbaz-Poulichet F."/>
            <person name="Fonknechten N."/>
            <person name="Lauga B."/>
            <person name="Mornico D."/>
            <person name="Ortet P."/>
            <person name="Schaeffer C."/>
            <person name="Siguier P."/>
            <person name="Alexander Thil Smith A."/>
            <person name="Van Dorsselaer A."/>
            <person name="Weissenbach J."/>
            <person name="Medigue C."/>
            <person name="Le Paslier D."/>
        </authorList>
    </citation>
    <scope>NUCLEOTIDE SEQUENCE</scope>
</reference>
<dbReference type="AlphaFoldDB" id="E6QBA5"/>
<accession>E6QBA5</accession>
<gene>
    <name evidence="2" type="ORF">CARN5_2047</name>
</gene>
<protein>
    <submittedName>
        <fullName evidence="2">Uncharacterized protein</fullName>
    </submittedName>
</protein>
<name>E6QBA5_9ZZZZ</name>
<dbReference type="EMBL" id="CABP01000068">
    <property type="protein sequence ID" value="CBI04481.1"/>
    <property type="molecule type" value="Genomic_DNA"/>
</dbReference>
<keyword evidence="1" id="KW-1133">Transmembrane helix</keyword>
<organism evidence="2">
    <name type="scientific">mine drainage metagenome</name>
    <dbReference type="NCBI Taxonomy" id="410659"/>
    <lineage>
        <taxon>unclassified sequences</taxon>
        <taxon>metagenomes</taxon>
        <taxon>ecological metagenomes</taxon>
    </lineage>
</organism>
<proteinExistence type="predicted"/>
<keyword evidence="1" id="KW-0812">Transmembrane</keyword>
<evidence type="ECO:0000313" key="2">
    <source>
        <dbReference type="EMBL" id="CBI04481.1"/>
    </source>
</evidence>
<comment type="caution">
    <text evidence="2">The sequence shown here is derived from an EMBL/GenBank/DDBJ whole genome shotgun (WGS) entry which is preliminary data.</text>
</comment>
<feature type="transmembrane region" description="Helical" evidence="1">
    <location>
        <begin position="138"/>
        <end position="159"/>
    </location>
</feature>